<name>A0A5C6E9R7_9BACT</name>
<dbReference type="EMBL" id="SJPX01000009">
    <property type="protein sequence ID" value="TWU44491.1"/>
    <property type="molecule type" value="Genomic_DNA"/>
</dbReference>
<keyword evidence="2" id="KW-1185">Reference proteome</keyword>
<evidence type="ECO:0000313" key="1">
    <source>
        <dbReference type="EMBL" id="TWU44491.1"/>
    </source>
</evidence>
<proteinExistence type="predicted"/>
<dbReference type="AlphaFoldDB" id="A0A5C6E9R7"/>
<organism evidence="1 2">
    <name type="scientific">Rubripirellula reticaptiva</name>
    <dbReference type="NCBI Taxonomy" id="2528013"/>
    <lineage>
        <taxon>Bacteria</taxon>
        <taxon>Pseudomonadati</taxon>
        <taxon>Planctomycetota</taxon>
        <taxon>Planctomycetia</taxon>
        <taxon>Pirellulales</taxon>
        <taxon>Pirellulaceae</taxon>
        <taxon>Rubripirellula</taxon>
    </lineage>
</organism>
<reference evidence="1 2" key="1">
    <citation type="submission" date="2019-02" db="EMBL/GenBank/DDBJ databases">
        <title>Deep-cultivation of Planctomycetes and their phenomic and genomic characterization uncovers novel biology.</title>
        <authorList>
            <person name="Wiegand S."/>
            <person name="Jogler M."/>
            <person name="Boedeker C."/>
            <person name="Pinto D."/>
            <person name="Vollmers J."/>
            <person name="Rivas-Marin E."/>
            <person name="Kohn T."/>
            <person name="Peeters S.H."/>
            <person name="Heuer A."/>
            <person name="Rast P."/>
            <person name="Oberbeckmann S."/>
            <person name="Bunk B."/>
            <person name="Jeske O."/>
            <person name="Meyerdierks A."/>
            <person name="Storesund J.E."/>
            <person name="Kallscheuer N."/>
            <person name="Luecker S."/>
            <person name="Lage O.M."/>
            <person name="Pohl T."/>
            <person name="Merkel B.J."/>
            <person name="Hornburger P."/>
            <person name="Mueller R.-W."/>
            <person name="Bruemmer F."/>
            <person name="Labrenz M."/>
            <person name="Spormann A.M."/>
            <person name="Op Den Camp H."/>
            <person name="Overmann J."/>
            <person name="Amann R."/>
            <person name="Jetten M.S.M."/>
            <person name="Mascher T."/>
            <person name="Medema M.H."/>
            <person name="Devos D.P."/>
            <person name="Kaster A.-K."/>
            <person name="Ovreas L."/>
            <person name="Rohde M."/>
            <person name="Galperin M.Y."/>
            <person name="Jogler C."/>
        </authorList>
    </citation>
    <scope>NUCLEOTIDE SEQUENCE [LARGE SCALE GENOMIC DNA]</scope>
    <source>
        <strain evidence="1 2">Poly59</strain>
    </source>
</reference>
<comment type="caution">
    <text evidence="1">The sequence shown here is derived from an EMBL/GenBank/DDBJ whole genome shotgun (WGS) entry which is preliminary data.</text>
</comment>
<accession>A0A5C6E9R7</accession>
<dbReference type="RefSeq" id="WP_146537620.1">
    <property type="nucleotide sequence ID" value="NZ_SJPX01000009.1"/>
</dbReference>
<dbReference type="Proteomes" id="UP000317977">
    <property type="component" value="Unassembled WGS sequence"/>
</dbReference>
<evidence type="ECO:0000313" key="2">
    <source>
        <dbReference type="Proteomes" id="UP000317977"/>
    </source>
</evidence>
<gene>
    <name evidence="1" type="ORF">Poly59_61450</name>
</gene>
<sequence>MTDFDPIQSLIDNASIYDHNVEVAATHVLKYWDAMNAVEKRFVGESDPDLQEVIAAKTEVHEQYWMPTDDNYWKPCSHGSDEEFRVADIGDIVALSDFRSSFIVRVVIRNDCDRMGKTDIVYLLQTEDGSEEGPVRIANQFN</sequence>
<dbReference type="OrthoDB" id="270609at2"/>
<protein>
    <submittedName>
        <fullName evidence="1">Uncharacterized protein</fullName>
    </submittedName>
</protein>